<sequence>AGCVSESVAAPGVVAASSNSFSSSSSSSFNNNSNNNSSSSSSSGGQGNGNGVFLQSTLQAYTAAITHHGKFRQWRAAWVSRPQMAVVLQEDSLGEPWRVVLPDAPPGLGLKEASSKVPGAVLEAYCNVEGMDAEQLEKFVEGNGQWANAVMEVAPYLNAEQLVYGLSILDQAGLNVQEIKMLNQLQAPEILKVNVQQKQRALLHELQLLRSMAFDKKTSAEPVGWSAWQQMQAWQPQGWQQ</sequence>
<evidence type="ECO:0000256" key="1">
    <source>
        <dbReference type="SAM" id="MobiDB-lite"/>
    </source>
</evidence>
<evidence type="ECO:0000313" key="3">
    <source>
        <dbReference type="Proteomes" id="UP000626109"/>
    </source>
</evidence>
<name>A0A813LJW2_POLGL</name>
<comment type="caution">
    <text evidence="2">The sequence shown here is derived from an EMBL/GenBank/DDBJ whole genome shotgun (WGS) entry which is preliminary data.</text>
</comment>
<dbReference type="EMBL" id="CAJNNW010035696">
    <property type="protein sequence ID" value="CAE8729387.1"/>
    <property type="molecule type" value="Genomic_DNA"/>
</dbReference>
<dbReference type="AlphaFoldDB" id="A0A813LJW2"/>
<feature type="compositionally biased region" description="Low complexity" evidence="1">
    <location>
        <begin position="17"/>
        <end position="43"/>
    </location>
</feature>
<reference evidence="2" key="1">
    <citation type="submission" date="2021-02" db="EMBL/GenBank/DDBJ databases">
        <authorList>
            <person name="Dougan E. K."/>
            <person name="Rhodes N."/>
            <person name="Thang M."/>
            <person name="Chan C."/>
        </authorList>
    </citation>
    <scope>NUCLEOTIDE SEQUENCE</scope>
</reference>
<gene>
    <name evidence="2" type="ORF">PGLA2088_LOCUS45399</name>
</gene>
<organism evidence="2 3">
    <name type="scientific">Polarella glacialis</name>
    <name type="common">Dinoflagellate</name>
    <dbReference type="NCBI Taxonomy" id="89957"/>
    <lineage>
        <taxon>Eukaryota</taxon>
        <taxon>Sar</taxon>
        <taxon>Alveolata</taxon>
        <taxon>Dinophyceae</taxon>
        <taxon>Suessiales</taxon>
        <taxon>Suessiaceae</taxon>
        <taxon>Polarella</taxon>
    </lineage>
</organism>
<feature type="non-terminal residue" evidence="2">
    <location>
        <position position="1"/>
    </location>
</feature>
<feature type="non-terminal residue" evidence="2">
    <location>
        <position position="241"/>
    </location>
</feature>
<proteinExistence type="predicted"/>
<dbReference type="Proteomes" id="UP000626109">
    <property type="component" value="Unassembled WGS sequence"/>
</dbReference>
<protein>
    <submittedName>
        <fullName evidence="2">Uncharacterized protein</fullName>
    </submittedName>
</protein>
<evidence type="ECO:0000313" key="2">
    <source>
        <dbReference type="EMBL" id="CAE8729387.1"/>
    </source>
</evidence>
<accession>A0A813LJW2</accession>
<feature type="region of interest" description="Disordered" evidence="1">
    <location>
        <begin position="17"/>
        <end position="48"/>
    </location>
</feature>